<name>F3G0M6_PSESX</name>
<dbReference type="EMBL" id="AEAH01004331">
    <property type="protein sequence ID" value="EGH36018.1"/>
    <property type="molecule type" value="Genomic_DNA"/>
</dbReference>
<evidence type="ECO:0000313" key="2">
    <source>
        <dbReference type="Proteomes" id="UP000004471"/>
    </source>
</evidence>
<dbReference type="Proteomes" id="UP000004471">
    <property type="component" value="Unassembled WGS sequence"/>
</dbReference>
<reference evidence="1 2" key="1">
    <citation type="journal article" date="2011" name="PLoS Pathog.">
        <title>Dynamic evolution of pathogenicity revealed by sequencing and comparative genomics of 19 Pseudomonas syringae isolates.</title>
        <authorList>
            <person name="Baltrus D.A."/>
            <person name="Nishimura M.T."/>
            <person name="Romanchuk A."/>
            <person name="Chang J.H."/>
            <person name="Mukhtar M.S."/>
            <person name="Cherkis K."/>
            <person name="Roach J."/>
            <person name="Grant S.R."/>
            <person name="Jones C.D."/>
            <person name="Dangl J.L."/>
        </authorList>
    </citation>
    <scope>NUCLEOTIDE SEQUENCE [LARGE SCALE GENOMIC DNA]</scope>
    <source>
        <strain evidence="2">M301072PT</strain>
    </source>
</reference>
<sequence length="36" mass="3500">HIRPHSPAAMAGSLLGTSTTTSYIESAAGVSAGGRS</sequence>
<proteinExistence type="predicted"/>
<feature type="non-terminal residue" evidence="1">
    <location>
        <position position="36"/>
    </location>
</feature>
<gene>
    <name evidence="1" type="ORF">PSYJA_45976</name>
</gene>
<dbReference type="HOGENOM" id="CLU_3361604_0_0_6"/>
<organism evidence="1 2">
    <name type="scientific">Pseudomonas syringae pv. japonica str. M301072</name>
    <dbReference type="NCBI Taxonomy" id="629262"/>
    <lineage>
        <taxon>Bacteria</taxon>
        <taxon>Pseudomonadati</taxon>
        <taxon>Pseudomonadota</taxon>
        <taxon>Gammaproteobacteria</taxon>
        <taxon>Pseudomonadales</taxon>
        <taxon>Pseudomonadaceae</taxon>
        <taxon>Pseudomonas</taxon>
        <taxon>Pseudomonas syringae</taxon>
    </lineage>
</organism>
<evidence type="ECO:0000313" key="1">
    <source>
        <dbReference type="EMBL" id="EGH36018.1"/>
    </source>
</evidence>
<dbReference type="AlphaFoldDB" id="F3G0M6"/>
<feature type="non-terminal residue" evidence="1">
    <location>
        <position position="1"/>
    </location>
</feature>
<comment type="caution">
    <text evidence="1">The sequence shown here is derived from an EMBL/GenBank/DDBJ whole genome shotgun (WGS) entry which is preliminary data.</text>
</comment>
<accession>F3G0M6</accession>
<protein>
    <submittedName>
        <fullName evidence="1">Uncharacterized protein</fullName>
    </submittedName>
</protein>